<protein>
    <recommendedName>
        <fullName evidence="8">Type II secretion system protein GspF domain-containing protein</fullName>
    </recommendedName>
</protein>
<dbReference type="EMBL" id="BAABCJ010000002">
    <property type="protein sequence ID" value="GAA3703427.1"/>
    <property type="molecule type" value="Genomic_DNA"/>
</dbReference>
<name>A0ABP7DEL4_9MICC</name>
<evidence type="ECO:0000256" key="7">
    <source>
        <dbReference type="SAM" id="Phobius"/>
    </source>
</evidence>
<dbReference type="PANTHER" id="PTHR35007">
    <property type="entry name" value="INTEGRAL MEMBRANE PROTEIN-RELATED"/>
    <property type="match status" value="1"/>
</dbReference>
<dbReference type="InterPro" id="IPR018076">
    <property type="entry name" value="T2SS_GspF_dom"/>
</dbReference>
<keyword evidence="5 7" id="KW-0472">Membrane</keyword>
<dbReference type="PANTHER" id="PTHR35007:SF4">
    <property type="entry name" value="CONSERVED TRANSMEMBRANE PROTEIN-RELATED"/>
    <property type="match status" value="1"/>
</dbReference>
<evidence type="ECO:0000256" key="2">
    <source>
        <dbReference type="ARBA" id="ARBA00022475"/>
    </source>
</evidence>
<evidence type="ECO:0000313" key="9">
    <source>
        <dbReference type="EMBL" id="GAA3703427.1"/>
    </source>
</evidence>
<comment type="subcellular location">
    <subcellularLocation>
        <location evidence="1">Cell membrane</location>
        <topology evidence="1">Multi-pass membrane protein</topology>
    </subcellularLocation>
</comment>
<dbReference type="Pfam" id="PF00482">
    <property type="entry name" value="T2SSF"/>
    <property type="match status" value="1"/>
</dbReference>
<feature type="compositionally biased region" description="Basic and acidic residues" evidence="6">
    <location>
        <begin position="265"/>
        <end position="283"/>
    </location>
</feature>
<keyword evidence="10" id="KW-1185">Reference proteome</keyword>
<keyword evidence="2" id="KW-1003">Cell membrane</keyword>
<sequence length="283" mass="30332">MSREGLIIAAAVAAALAVLLLFPRRAAPPIPARTVCGGRESVGRVQGRLGARLLDAWLDRAGDREVEAHTRALRQAASLLDSGRIPAEAWEMLAMTWSSGPAADAPERRRRDDIVAAATAARTAHTLGHPSSHGIRRHAERSPYAPVWERVHWCLRLSEETGAPLAVLLERLAEQTEAAYDLHRSRQSALAGPRATARMLAGLPAIGFLLAVLLGARPVELFLGNPLAQLSFSAGVAFWFVNQAWTRRLMRGARGRTGAGARPAAGDDVRGADGSRRPAGDRP</sequence>
<evidence type="ECO:0000259" key="8">
    <source>
        <dbReference type="Pfam" id="PF00482"/>
    </source>
</evidence>
<organism evidence="9 10">
    <name type="scientific">Zhihengliuella alba</name>
    <dbReference type="NCBI Taxonomy" id="547018"/>
    <lineage>
        <taxon>Bacteria</taxon>
        <taxon>Bacillati</taxon>
        <taxon>Actinomycetota</taxon>
        <taxon>Actinomycetes</taxon>
        <taxon>Micrococcales</taxon>
        <taxon>Micrococcaceae</taxon>
        <taxon>Zhihengliuella</taxon>
    </lineage>
</organism>
<keyword evidence="3 7" id="KW-0812">Transmembrane</keyword>
<evidence type="ECO:0000256" key="5">
    <source>
        <dbReference type="ARBA" id="ARBA00023136"/>
    </source>
</evidence>
<dbReference type="Proteomes" id="UP001501536">
    <property type="component" value="Unassembled WGS sequence"/>
</dbReference>
<evidence type="ECO:0000256" key="3">
    <source>
        <dbReference type="ARBA" id="ARBA00022692"/>
    </source>
</evidence>
<feature type="transmembrane region" description="Helical" evidence="7">
    <location>
        <begin position="6"/>
        <end position="23"/>
    </location>
</feature>
<feature type="domain" description="Type II secretion system protein GspF" evidence="8">
    <location>
        <begin position="120"/>
        <end position="210"/>
    </location>
</feature>
<evidence type="ECO:0000313" key="10">
    <source>
        <dbReference type="Proteomes" id="UP001501536"/>
    </source>
</evidence>
<dbReference type="RefSeq" id="WP_344882692.1">
    <property type="nucleotide sequence ID" value="NZ_BAABCJ010000002.1"/>
</dbReference>
<feature type="transmembrane region" description="Helical" evidence="7">
    <location>
        <begin position="195"/>
        <end position="216"/>
    </location>
</feature>
<evidence type="ECO:0000256" key="4">
    <source>
        <dbReference type="ARBA" id="ARBA00022989"/>
    </source>
</evidence>
<reference evidence="10" key="1">
    <citation type="journal article" date="2019" name="Int. J. Syst. Evol. Microbiol.">
        <title>The Global Catalogue of Microorganisms (GCM) 10K type strain sequencing project: providing services to taxonomists for standard genome sequencing and annotation.</title>
        <authorList>
            <consortium name="The Broad Institute Genomics Platform"/>
            <consortium name="The Broad Institute Genome Sequencing Center for Infectious Disease"/>
            <person name="Wu L."/>
            <person name="Ma J."/>
        </authorList>
    </citation>
    <scope>NUCLEOTIDE SEQUENCE [LARGE SCALE GENOMIC DNA]</scope>
    <source>
        <strain evidence="10">JCM 16961</strain>
    </source>
</reference>
<evidence type="ECO:0000256" key="1">
    <source>
        <dbReference type="ARBA" id="ARBA00004651"/>
    </source>
</evidence>
<keyword evidence="4 7" id="KW-1133">Transmembrane helix</keyword>
<feature type="transmembrane region" description="Helical" evidence="7">
    <location>
        <begin position="222"/>
        <end position="241"/>
    </location>
</feature>
<accession>A0ABP7DEL4</accession>
<feature type="region of interest" description="Disordered" evidence="6">
    <location>
        <begin position="256"/>
        <end position="283"/>
    </location>
</feature>
<gene>
    <name evidence="9" type="ORF">GCM10022377_16330</name>
</gene>
<comment type="caution">
    <text evidence="9">The sequence shown here is derived from an EMBL/GenBank/DDBJ whole genome shotgun (WGS) entry which is preliminary data.</text>
</comment>
<proteinExistence type="predicted"/>
<evidence type="ECO:0000256" key="6">
    <source>
        <dbReference type="SAM" id="MobiDB-lite"/>
    </source>
</evidence>